<dbReference type="STRING" id="309803.CTN_0006"/>
<evidence type="ECO:0008006" key="3">
    <source>
        <dbReference type="Google" id="ProtNLM"/>
    </source>
</evidence>
<organism evidence="1 2">
    <name type="scientific">Thermotoga neapolitana (strain ATCC 49049 / DSM 4359 / NBRC 107923 / NS-E)</name>
    <dbReference type="NCBI Taxonomy" id="309803"/>
    <lineage>
        <taxon>Bacteria</taxon>
        <taxon>Thermotogati</taxon>
        <taxon>Thermotogota</taxon>
        <taxon>Thermotogae</taxon>
        <taxon>Thermotogales</taxon>
        <taxon>Thermotogaceae</taxon>
        <taxon>Thermotoga</taxon>
    </lineage>
</organism>
<sequence length="268" mass="30920">MYRVFVFDLDGTLLNDSLEISEKDRKVIERLSRNCHVVFASGRMLVSTLNVEKRYFKRTFPTIAYNGAMVYLPEEGVVLNEKIPPEVAKDIIEYIKPLNVHWQAYIDDVLYSEKDNEEIKSYARHSNVDYRVEPNLSELVSKMGTTKLLLIDTPERLDELKEILSERFKDVVKVFKSFPTYLEIVPKNVDKGKALKFLRGRMNWKKEEIVVFGDNENDLFMFEEAGLRVAMGNAIDKVKEAADVVTLTNNDSGVSYVLERISTDCLDE</sequence>
<dbReference type="InterPro" id="IPR023214">
    <property type="entry name" value="HAD_sf"/>
</dbReference>
<dbReference type="AlphaFoldDB" id="B9KAY6"/>
<protein>
    <recommendedName>
        <fullName evidence="3">Cof-like hydrolase</fullName>
    </recommendedName>
</protein>
<keyword evidence="2" id="KW-1185">Reference proteome</keyword>
<dbReference type="PANTHER" id="PTHR10000:SF8">
    <property type="entry name" value="HAD SUPERFAMILY HYDROLASE-LIKE, TYPE 3"/>
    <property type="match status" value="1"/>
</dbReference>
<dbReference type="Pfam" id="PF08282">
    <property type="entry name" value="Hydrolase_3"/>
    <property type="match status" value="1"/>
</dbReference>
<dbReference type="KEGG" id="tna:CTN_0006"/>
<dbReference type="eggNOG" id="COG0561">
    <property type="taxonomic scope" value="Bacteria"/>
</dbReference>
<dbReference type="CDD" id="cd07516">
    <property type="entry name" value="HAD_Pase"/>
    <property type="match status" value="1"/>
</dbReference>
<dbReference type="InterPro" id="IPR036412">
    <property type="entry name" value="HAD-like_sf"/>
</dbReference>
<dbReference type="PROSITE" id="PS01228">
    <property type="entry name" value="COF_1"/>
    <property type="match status" value="1"/>
</dbReference>
<name>B9KAY6_THENN</name>
<dbReference type="GO" id="GO:0005829">
    <property type="term" value="C:cytosol"/>
    <property type="evidence" value="ECO:0007669"/>
    <property type="project" value="TreeGrafter"/>
</dbReference>
<dbReference type="EMBL" id="CP000916">
    <property type="protein sequence ID" value="ACM22182.1"/>
    <property type="molecule type" value="Genomic_DNA"/>
</dbReference>
<dbReference type="HOGENOM" id="CLU_044146_3_1_0"/>
<proteinExistence type="predicted"/>
<dbReference type="PANTHER" id="PTHR10000">
    <property type="entry name" value="PHOSPHOSERINE PHOSPHATASE"/>
    <property type="match status" value="1"/>
</dbReference>
<dbReference type="Gene3D" id="3.40.50.1000">
    <property type="entry name" value="HAD superfamily/HAD-like"/>
    <property type="match status" value="1"/>
</dbReference>
<dbReference type="SUPFAM" id="SSF56784">
    <property type="entry name" value="HAD-like"/>
    <property type="match status" value="1"/>
</dbReference>
<dbReference type="GO" id="GO:0016791">
    <property type="term" value="F:phosphatase activity"/>
    <property type="evidence" value="ECO:0007669"/>
    <property type="project" value="UniProtKB-ARBA"/>
</dbReference>
<dbReference type="InterPro" id="IPR006379">
    <property type="entry name" value="HAD-SF_hydro_IIB"/>
</dbReference>
<dbReference type="GO" id="GO:0000287">
    <property type="term" value="F:magnesium ion binding"/>
    <property type="evidence" value="ECO:0007669"/>
    <property type="project" value="TreeGrafter"/>
</dbReference>
<gene>
    <name evidence="1" type="ordered locus">CTN_0006</name>
</gene>
<dbReference type="NCBIfam" id="TIGR01484">
    <property type="entry name" value="HAD-SF-IIB"/>
    <property type="match status" value="1"/>
</dbReference>
<dbReference type="RefSeq" id="WP_012644897.1">
    <property type="nucleotide sequence ID" value="NC_011978.1"/>
</dbReference>
<evidence type="ECO:0000313" key="2">
    <source>
        <dbReference type="Proteomes" id="UP000000445"/>
    </source>
</evidence>
<dbReference type="SMR" id="B9KAY6"/>
<dbReference type="Gene3D" id="3.30.1240.10">
    <property type="match status" value="1"/>
</dbReference>
<dbReference type="NCBIfam" id="TIGR00099">
    <property type="entry name" value="Cof-subfamily"/>
    <property type="match status" value="1"/>
</dbReference>
<dbReference type="SFLD" id="SFLDG01144">
    <property type="entry name" value="C2.B.4:_PGP_Like"/>
    <property type="match status" value="1"/>
</dbReference>
<dbReference type="Proteomes" id="UP000000445">
    <property type="component" value="Chromosome"/>
</dbReference>
<evidence type="ECO:0000313" key="1">
    <source>
        <dbReference type="EMBL" id="ACM22182.1"/>
    </source>
</evidence>
<dbReference type="InterPro" id="IPR000150">
    <property type="entry name" value="Cof"/>
</dbReference>
<accession>B9KAY6</accession>
<reference evidence="1 2" key="1">
    <citation type="journal article" date="2009" name="Biosci. Biotechnol. Biochem.">
        <title>WeGAS: a web-based microbial genome annotation system.</title>
        <authorList>
            <person name="Lee D."/>
            <person name="Seo H."/>
            <person name="Park C."/>
            <person name="Park K."/>
        </authorList>
    </citation>
    <scope>NUCLEOTIDE SEQUENCE [LARGE SCALE GENOMIC DNA]</scope>
    <source>
        <strain evidence="2">ATCC 49049 / DSM 4359 / NBRC 107923 / NS-E</strain>
    </source>
</reference>
<dbReference type="SFLD" id="SFLDG01140">
    <property type="entry name" value="C2.B:_Phosphomannomutase_and_P"/>
    <property type="match status" value="1"/>
</dbReference>
<dbReference type="SFLD" id="SFLDS00003">
    <property type="entry name" value="Haloacid_Dehalogenase"/>
    <property type="match status" value="1"/>
</dbReference>